<sequence length="188" mass="20706">MRTMTKRGLAWLSAAAEDPETCRAHWADDPRCPYALPAGRLFDVVTVGQNVGMEAFDQLNRRGLPLGPVMADLKAGRVGFFLTSRSRGRFERLLARQSGERAVPSYRYLDTGSFVVSPGPMSLAGDRYQWMRAPVRRPEASPLRVVALAMMLVAAADLVERVARYGEEYPTPEAAGAEELAEAYADAR</sequence>
<reference evidence="2 3" key="1">
    <citation type="submission" date="2019-06" db="EMBL/GenBank/DDBJ databases">
        <title>Comparative genomics and metabolomics analyses of clavulanic acid producing Streptomyces species provides insight into specialized metabolism and evolution of beta-lactam biosynthetic gene clusters.</title>
        <authorList>
            <person name="Moore M.A."/>
            <person name="Cruz-Morales P."/>
            <person name="Barona Gomez F."/>
            <person name="Kapil T."/>
        </authorList>
    </citation>
    <scope>NUCLEOTIDE SEQUENCE [LARGE SCALE GENOMIC DNA]</scope>
    <source>
        <strain evidence="2 3">T-272</strain>
    </source>
</reference>
<protein>
    <recommendedName>
        <fullName evidence="1">DNA primase/polymerase bifunctional N-terminal domain-containing protein</fullName>
    </recommendedName>
</protein>
<dbReference type="InterPro" id="IPR015330">
    <property type="entry name" value="DNA_primase/pol_bifunc_N"/>
</dbReference>
<comment type="caution">
    <text evidence="2">The sequence shown here is derived from an EMBL/GenBank/DDBJ whole genome shotgun (WGS) entry which is preliminary data.</text>
</comment>
<gene>
    <name evidence="2" type="ORF">FFZ77_18230</name>
</gene>
<feature type="domain" description="DNA primase/polymerase bifunctional N-terminal" evidence="1">
    <location>
        <begin position="10"/>
        <end position="142"/>
    </location>
</feature>
<dbReference type="Proteomes" id="UP000460558">
    <property type="component" value="Unassembled WGS sequence"/>
</dbReference>
<proteinExistence type="predicted"/>
<evidence type="ECO:0000313" key="3">
    <source>
        <dbReference type="Proteomes" id="UP000460558"/>
    </source>
</evidence>
<keyword evidence="3" id="KW-1185">Reference proteome</keyword>
<evidence type="ECO:0000313" key="2">
    <source>
        <dbReference type="EMBL" id="MQS37494.1"/>
    </source>
</evidence>
<dbReference type="EMBL" id="VDEQ01000202">
    <property type="protein sequence ID" value="MQS37494.1"/>
    <property type="molecule type" value="Genomic_DNA"/>
</dbReference>
<organism evidence="2 3">
    <name type="scientific">Streptomyces katsurahamanus</name>
    <dbReference type="NCBI Taxonomy" id="2577098"/>
    <lineage>
        <taxon>Bacteria</taxon>
        <taxon>Bacillati</taxon>
        <taxon>Actinomycetota</taxon>
        <taxon>Actinomycetes</taxon>
        <taxon>Kitasatosporales</taxon>
        <taxon>Streptomycetaceae</taxon>
        <taxon>Streptomyces</taxon>
    </lineage>
</organism>
<accession>A0ABW9NXB0</accession>
<name>A0ABW9NXB0_9ACTN</name>
<evidence type="ECO:0000259" key="1">
    <source>
        <dbReference type="Pfam" id="PF09250"/>
    </source>
</evidence>
<dbReference type="Pfam" id="PF09250">
    <property type="entry name" value="Prim-Pol"/>
    <property type="match status" value="1"/>
</dbReference>